<keyword evidence="2" id="KW-1185">Reference proteome</keyword>
<evidence type="ECO:0000313" key="2">
    <source>
        <dbReference type="Proteomes" id="UP000464751"/>
    </source>
</evidence>
<evidence type="ECO:0008006" key="3">
    <source>
        <dbReference type="Google" id="ProtNLM"/>
    </source>
</evidence>
<organism evidence="1 2">
    <name type="scientific">Ancylobacter pratisalsi</name>
    <dbReference type="NCBI Taxonomy" id="1745854"/>
    <lineage>
        <taxon>Bacteria</taxon>
        <taxon>Pseudomonadati</taxon>
        <taxon>Pseudomonadota</taxon>
        <taxon>Alphaproteobacteria</taxon>
        <taxon>Hyphomicrobiales</taxon>
        <taxon>Xanthobacteraceae</taxon>
        <taxon>Ancylobacter</taxon>
    </lineage>
</organism>
<accession>A0A6P1YSV0</accession>
<dbReference type="RefSeq" id="WP_163075899.1">
    <property type="nucleotide sequence ID" value="NZ_CP048630.1"/>
</dbReference>
<proteinExistence type="predicted"/>
<dbReference type="EMBL" id="CP048630">
    <property type="protein sequence ID" value="QIB34754.1"/>
    <property type="molecule type" value="Genomic_DNA"/>
</dbReference>
<reference evidence="1 2" key="1">
    <citation type="submission" date="2020-02" db="EMBL/GenBank/DDBJ databases">
        <authorList>
            <person name="Li G."/>
        </authorList>
    </citation>
    <scope>NUCLEOTIDE SEQUENCE [LARGE SCALE GENOMIC DNA]</scope>
    <source>
        <strain evidence="1 2">DSM 102029</strain>
    </source>
</reference>
<sequence length="136" mass="13728">MSALTQDRNTPYRSGAIRTPGVAAGVKIYAGALVMATATGFARPGGVATTLKPLGRAEEQVDNSAGADGDVIVPVSVGIFRFGNSAAADAITAADIGSNCYAVDDQTVAKTNGSATRSVAGVIWDVDDLGVWVKIG</sequence>
<name>A0A6P1YSV0_9HYPH</name>
<dbReference type="KEGG" id="apra:G3A50_14340"/>
<evidence type="ECO:0000313" key="1">
    <source>
        <dbReference type="EMBL" id="QIB34754.1"/>
    </source>
</evidence>
<dbReference type="AlphaFoldDB" id="A0A6P1YSV0"/>
<gene>
    <name evidence="1" type="ORF">G3A50_14340</name>
</gene>
<dbReference type="Proteomes" id="UP000464751">
    <property type="component" value="Chromosome"/>
</dbReference>
<protein>
    <recommendedName>
        <fullName evidence="3">DUF2190 family protein</fullName>
    </recommendedName>
</protein>